<dbReference type="PANTHER" id="PTHR30352">
    <property type="entry name" value="PYRUVATE FORMATE-LYASE-ACTIVATING ENZYME"/>
    <property type="match status" value="1"/>
</dbReference>
<dbReference type="InterPro" id="IPR001989">
    <property type="entry name" value="Radical_activat_CS"/>
</dbReference>
<evidence type="ECO:0000256" key="7">
    <source>
        <dbReference type="ARBA" id="ARBA00023002"/>
    </source>
</evidence>
<evidence type="ECO:0000256" key="1">
    <source>
        <dbReference type="ARBA" id="ARBA00003141"/>
    </source>
</evidence>
<dbReference type="Pfam" id="PF04055">
    <property type="entry name" value="Radical_SAM"/>
    <property type="match status" value="1"/>
</dbReference>
<dbReference type="RefSeq" id="WP_004831935.1">
    <property type="nucleotide sequence ID" value="NZ_CABKNC010000005.1"/>
</dbReference>
<dbReference type="GO" id="GO:0046872">
    <property type="term" value="F:metal ion binding"/>
    <property type="evidence" value="ECO:0007669"/>
    <property type="project" value="UniProtKB-UniRule"/>
</dbReference>
<keyword evidence="12" id="KW-0670">Pyruvate</keyword>
<dbReference type="OrthoDB" id="9782387at2"/>
<keyword evidence="6 10" id="KW-0479">Metal-binding</keyword>
<dbReference type="CDD" id="cd01335">
    <property type="entry name" value="Radical_SAM"/>
    <property type="match status" value="1"/>
</dbReference>
<evidence type="ECO:0000313" key="12">
    <source>
        <dbReference type="EMBL" id="AIZ35985.1"/>
    </source>
</evidence>
<dbReference type="EMBL" id="CP009761">
    <property type="protein sequence ID" value="AIZ35985.1"/>
    <property type="molecule type" value="Genomic_DNA"/>
</dbReference>
<accession>A0A0B4RZS6</accession>
<dbReference type="Gene3D" id="3.20.20.70">
    <property type="entry name" value="Aldolase class I"/>
    <property type="match status" value="1"/>
</dbReference>
<protein>
    <recommendedName>
        <fullName evidence="3 10">Pyruvate formate-lyase-activating enzyme</fullName>
        <ecNumber evidence="10">1.97.1.4</ecNumber>
    </recommendedName>
</protein>
<feature type="domain" description="Radical SAM core" evidence="11">
    <location>
        <begin position="15"/>
        <end position="238"/>
    </location>
</feature>
<evidence type="ECO:0000256" key="2">
    <source>
        <dbReference type="ARBA" id="ARBA00009777"/>
    </source>
</evidence>
<dbReference type="KEGG" id="pmic:NW74_00660"/>
<dbReference type="EMBL" id="JABZRE010000026">
    <property type="protein sequence ID" value="MBF1307387.1"/>
    <property type="molecule type" value="Genomic_DNA"/>
</dbReference>
<keyword evidence="15" id="KW-1185">Reference proteome</keyword>
<sequence>MVIGRLHSIETMGLVDGPGIRTIFFLQGCPLRCLYCHNPDTQALQGGTEITPDFVLSKAERYKTYYRDNGGVTFSGGEPLLQGEFLAETLKLLKENGYNTCIDTSGYGNEKYFKEILENTDTILLDVKSFSNQGYIEMVKQKMDGFYKFLEYIEKYYKGKIWFRHVMVPGFTDNKESMDKFIEIIKPYRDKIERVEILPYHIMGVAKYKELGRDYKLKGVPAMNKEKASMLESYVRSKLNLN</sequence>
<comment type="catalytic activity">
    <reaction evidence="10">
        <text>glycyl-[formate C-acetyltransferase] + reduced [flavodoxin] + S-adenosyl-L-methionine = glycin-2-yl radical-[formate C-acetyltransferase] + semiquinone [flavodoxin] + 5'-deoxyadenosine + L-methionine + H(+)</text>
        <dbReference type="Rhea" id="RHEA:19225"/>
        <dbReference type="Rhea" id="RHEA-COMP:10622"/>
        <dbReference type="Rhea" id="RHEA-COMP:12190"/>
        <dbReference type="Rhea" id="RHEA-COMP:12191"/>
        <dbReference type="Rhea" id="RHEA-COMP:14480"/>
        <dbReference type="ChEBI" id="CHEBI:15378"/>
        <dbReference type="ChEBI" id="CHEBI:17319"/>
        <dbReference type="ChEBI" id="CHEBI:29947"/>
        <dbReference type="ChEBI" id="CHEBI:32722"/>
        <dbReference type="ChEBI" id="CHEBI:57618"/>
        <dbReference type="ChEBI" id="CHEBI:57844"/>
        <dbReference type="ChEBI" id="CHEBI:59789"/>
        <dbReference type="ChEBI" id="CHEBI:140311"/>
        <dbReference type="EC" id="1.97.1.4"/>
    </reaction>
</comment>
<keyword evidence="5 10" id="KW-0949">S-adenosyl-L-methionine</keyword>
<comment type="cofactor">
    <cofactor evidence="10">
        <name>[4Fe-4S] cluster</name>
        <dbReference type="ChEBI" id="CHEBI:49883"/>
    </cofactor>
    <text evidence="10">Binds 1 [4Fe-4S] cluster. The cluster is coordinated with 3 cysteines and an exchangeable S-adenosyl-L-methionine.</text>
</comment>
<keyword evidence="9 10" id="KW-0411">Iron-sulfur</keyword>
<reference evidence="14" key="3">
    <citation type="submission" date="2022-07" db="EMBL/GenBank/DDBJ databases">
        <title>Parvimonas micra travels from the subgingival sulcus of the human oral cavity to the colorectal adenocarcinoma.</title>
        <authorList>
            <person name="Conde-Perez K."/>
            <person name="Buetas E."/>
            <person name="Aja-Macaya P."/>
            <person name="Martin-De Arribas E."/>
            <person name="Iglesias-Corras I."/>
            <person name="Trigo-Tasende N."/>
            <person name="Nasser-Ali M."/>
            <person name="Estevez L.S."/>
            <person name="Rumbo-Feal S."/>
            <person name="Otero-Alen B."/>
            <person name="Noguera J.F."/>
            <person name="Concha A."/>
            <person name="Pardinas-Lopez S."/>
            <person name="Carda-Dieguez M."/>
            <person name="Gomez-Randulfe I."/>
            <person name="Martinez-Lago N."/>
            <person name="Ladra S."/>
            <person name="Aparicio L.A."/>
            <person name="Bou G."/>
            <person name="Mira A."/>
            <person name="Vallejo J.A."/>
            <person name="Poza M."/>
        </authorList>
    </citation>
    <scope>NUCLEOTIDE SEQUENCE</scope>
    <source>
        <strain evidence="14">PM102KC-G-1</strain>
    </source>
</reference>
<evidence type="ECO:0000313" key="15">
    <source>
        <dbReference type="Proteomes" id="UP000031386"/>
    </source>
</evidence>
<dbReference type="SUPFAM" id="SSF102114">
    <property type="entry name" value="Radical SAM enzymes"/>
    <property type="match status" value="1"/>
</dbReference>
<comment type="subcellular location">
    <subcellularLocation>
        <location evidence="10">Cytoplasm</location>
    </subcellularLocation>
</comment>
<dbReference type="PROSITE" id="PS51918">
    <property type="entry name" value="RADICAL_SAM"/>
    <property type="match status" value="1"/>
</dbReference>
<reference evidence="13" key="2">
    <citation type="submission" date="2020-04" db="EMBL/GenBank/DDBJ databases">
        <title>Deep metagenomics examines the oral microbiome during advanced dental caries in children, revealing novel taxa and co-occurrences with host molecules.</title>
        <authorList>
            <person name="Baker J.L."/>
            <person name="Morton J.T."/>
            <person name="Dinis M."/>
            <person name="Alvarez R."/>
            <person name="Tran N.C."/>
            <person name="Knight R."/>
            <person name="Edlund A."/>
        </authorList>
    </citation>
    <scope>NUCLEOTIDE SEQUENCE</scope>
    <source>
        <strain evidence="13">JCVI_23_bin.11</strain>
    </source>
</reference>
<reference evidence="12 15" key="1">
    <citation type="submission" date="2014-10" db="EMBL/GenBank/DDBJ databases">
        <title>Complete genome sequence of Parvimonas micra KCOM 1535 (= ChDC B708).</title>
        <authorList>
            <person name="Kook J.-K."/>
            <person name="Park S.-N."/>
            <person name="Lim Y.K."/>
            <person name="Roh H."/>
        </authorList>
    </citation>
    <scope>NUCLEOTIDE SEQUENCE [LARGE SCALE GENOMIC DNA]</scope>
    <source>
        <strain evidence="12">KCOM 1535</strain>
        <strain evidence="15">KCOM 1535 / ChDC B708</strain>
    </source>
</reference>
<evidence type="ECO:0000256" key="4">
    <source>
        <dbReference type="ARBA" id="ARBA00022485"/>
    </source>
</evidence>
<comment type="function">
    <text evidence="1 10">Activation of pyruvate formate-lyase under anaerobic conditions by generation of an organic free radical, using S-adenosylmethionine and reduced flavodoxin as cosubstrates to produce 5'-deoxy-adenosine.</text>
</comment>
<evidence type="ECO:0000256" key="3">
    <source>
        <dbReference type="ARBA" id="ARBA00021356"/>
    </source>
</evidence>
<proteinExistence type="inferred from homology"/>
<dbReference type="Proteomes" id="UP000758611">
    <property type="component" value="Unassembled WGS sequence"/>
</dbReference>
<evidence type="ECO:0000313" key="13">
    <source>
        <dbReference type="EMBL" id="MBF1307387.1"/>
    </source>
</evidence>
<keyword evidence="4 10" id="KW-0004">4Fe-4S</keyword>
<evidence type="ECO:0000313" key="14">
    <source>
        <dbReference type="EMBL" id="WBB30797.1"/>
    </source>
</evidence>
<organism evidence="12 15">
    <name type="scientific">Parvimonas micra</name>
    <dbReference type="NCBI Taxonomy" id="33033"/>
    <lineage>
        <taxon>Bacteria</taxon>
        <taxon>Bacillati</taxon>
        <taxon>Bacillota</taxon>
        <taxon>Tissierellia</taxon>
        <taxon>Tissierellales</taxon>
        <taxon>Peptoniphilaceae</taxon>
        <taxon>Parvimonas</taxon>
    </lineage>
</organism>
<dbReference type="EC" id="1.97.1.4" evidence="10"/>
<evidence type="ECO:0000256" key="8">
    <source>
        <dbReference type="ARBA" id="ARBA00023004"/>
    </source>
</evidence>
<evidence type="ECO:0000259" key="11">
    <source>
        <dbReference type="PROSITE" id="PS51918"/>
    </source>
</evidence>
<evidence type="ECO:0000256" key="10">
    <source>
        <dbReference type="RuleBase" id="RU362053"/>
    </source>
</evidence>
<dbReference type="EMBL" id="CP101412">
    <property type="protein sequence ID" value="WBB30797.1"/>
    <property type="molecule type" value="Genomic_DNA"/>
</dbReference>
<dbReference type="NCBIfam" id="TIGR02493">
    <property type="entry name" value="PFLA"/>
    <property type="match status" value="1"/>
</dbReference>
<dbReference type="InterPro" id="IPR034457">
    <property type="entry name" value="Organic_radical-activating"/>
</dbReference>
<evidence type="ECO:0000256" key="9">
    <source>
        <dbReference type="ARBA" id="ARBA00023014"/>
    </source>
</evidence>
<dbReference type="Proteomes" id="UP001210690">
    <property type="component" value="Chromosome"/>
</dbReference>
<dbReference type="GO" id="GO:0005737">
    <property type="term" value="C:cytoplasm"/>
    <property type="evidence" value="ECO:0007669"/>
    <property type="project" value="UniProtKB-SubCell"/>
</dbReference>
<keyword evidence="12" id="KW-0456">Lyase</keyword>
<dbReference type="STRING" id="33033.NW74_00660"/>
<dbReference type="Proteomes" id="UP000031386">
    <property type="component" value="Chromosome"/>
</dbReference>
<dbReference type="GeneID" id="93384731"/>
<evidence type="ECO:0000256" key="6">
    <source>
        <dbReference type="ARBA" id="ARBA00022723"/>
    </source>
</evidence>
<dbReference type="InterPro" id="IPR012838">
    <property type="entry name" value="PFL1_activating"/>
</dbReference>
<gene>
    <name evidence="13" type="primary">pflA</name>
    <name evidence="13" type="ORF">HXM94_06385</name>
    <name evidence="14" type="ORF">NM222_07555</name>
    <name evidence="12" type="ORF">NW74_00660</name>
</gene>
<dbReference type="PROSITE" id="PS01087">
    <property type="entry name" value="RADICAL_ACTIVATING"/>
    <property type="match status" value="1"/>
</dbReference>
<dbReference type="InterPro" id="IPR007197">
    <property type="entry name" value="rSAM"/>
</dbReference>
<dbReference type="SFLD" id="SFLDG01066">
    <property type="entry name" value="organic_radical-activating_enz"/>
    <property type="match status" value="1"/>
</dbReference>
<evidence type="ECO:0000256" key="5">
    <source>
        <dbReference type="ARBA" id="ARBA00022691"/>
    </source>
</evidence>
<dbReference type="InterPro" id="IPR013785">
    <property type="entry name" value="Aldolase_TIM"/>
</dbReference>
<dbReference type="GO" id="GO:0016829">
    <property type="term" value="F:lyase activity"/>
    <property type="evidence" value="ECO:0007669"/>
    <property type="project" value="UniProtKB-KW"/>
</dbReference>
<dbReference type="PANTHER" id="PTHR30352:SF5">
    <property type="entry name" value="PYRUVATE FORMATE-LYASE 1-ACTIVATING ENZYME"/>
    <property type="match status" value="1"/>
</dbReference>
<dbReference type="AlphaFoldDB" id="A0A0B4RZS6"/>
<keyword evidence="10" id="KW-0963">Cytoplasm</keyword>
<keyword evidence="8 10" id="KW-0408">Iron</keyword>
<comment type="similarity">
    <text evidence="2 10">Belongs to the organic radical-activating enzymes family.</text>
</comment>
<dbReference type="InterPro" id="IPR058240">
    <property type="entry name" value="rSAM_sf"/>
</dbReference>
<dbReference type="SFLD" id="SFLDS00029">
    <property type="entry name" value="Radical_SAM"/>
    <property type="match status" value="1"/>
</dbReference>
<dbReference type="GO" id="GO:0051539">
    <property type="term" value="F:4 iron, 4 sulfur cluster binding"/>
    <property type="evidence" value="ECO:0007669"/>
    <property type="project" value="UniProtKB-UniRule"/>
</dbReference>
<keyword evidence="7 10" id="KW-0560">Oxidoreductase</keyword>
<name>A0A0B4RZS6_9FIRM</name>
<dbReference type="GO" id="GO:0043365">
    <property type="term" value="F:[formate-C-acetyltransferase]-activating enzyme activity"/>
    <property type="evidence" value="ECO:0007669"/>
    <property type="project" value="UniProtKB-UniRule"/>
</dbReference>